<dbReference type="AlphaFoldDB" id="A0AAW4KYH1"/>
<evidence type="ECO:0000256" key="4">
    <source>
        <dbReference type="PROSITE-ProRule" id="PRU00169"/>
    </source>
</evidence>
<feature type="modified residue" description="4-aspartylphosphate" evidence="4">
    <location>
        <position position="780"/>
    </location>
</feature>
<feature type="domain" description="PAC" evidence="8">
    <location>
        <begin position="412"/>
        <end position="464"/>
    </location>
</feature>
<dbReference type="SUPFAM" id="SSF52172">
    <property type="entry name" value="CheY-like"/>
    <property type="match status" value="1"/>
</dbReference>
<evidence type="ECO:0000313" key="10">
    <source>
        <dbReference type="Proteomes" id="UP000811899"/>
    </source>
</evidence>
<dbReference type="Pfam" id="PF00072">
    <property type="entry name" value="Response_reg"/>
    <property type="match status" value="1"/>
</dbReference>
<dbReference type="PROSITE" id="PS50109">
    <property type="entry name" value="HIS_KIN"/>
    <property type="match status" value="1"/>
</dbReference>
<evidence type="ECO:0000256" key="5">
    <source>
        <dbReference type="SAM" id="Phobius"/>
    </source>
</evidence>
<dbReference type="InterPro" id="IPR000700">
    <property type="entry name" value="PAS-assoc_C"/>
</dbReference>
<feature type="domain" description="Response regulatory" evidence="7">
    <location>
        <begin position="729"/>
        <end position="845"/>
    </location>
</feature>
<evidence type="ECO:0000259" key="8">
    <source>
        <dbReference type="PROSITE" id="PS50113"/>
    </source>
</evidence>
<name>A0AAW4KYH1_9BACT</name>
<dbReference type="Gene3D" id="3.30.450.20">
    <property type="entry name" value="PAS domain"/>
    <property type="match status" value="2"/>
</dbReference>
<reference evidence="9 10" key="1">
    <citation type="submission" date="2021-05" db="EMBL/GenBank/DDBJ databases">
        <title>The draft genome of Geobacter pelophilus DSM 12255.</title>
        <authorList>
            <person name="Xu Z."/>
            <person name="Masuda Y."/>
            <person name="Itoh H."/>
            <person name="Senoo K."/>
        </authorList>
    </citation>
    <scope>NUCLEOTIDE SEQUENCE [LARGE SCALE GENOMIC DNA]</scope>
    <source>
        <strain evidence="9 10">DSM 12255</strain>
    </source>
</reference>
<dbReference type="PANTHER" id="PTHR43065:SF42">
    <property type="entry name" value="TWO-COMPONENT SENSOR PPRA"/>
    <property type="match status" value="1"/>
</dbReference>
<organism evidence="9 10">
    <name type="scientific">Geoanaerobacter pelophilus</name>
    <dbReference type="NCBI Taxonomy" id="60036"/>
    <lineage>
        <taxon>Bacteria</taxon>
        <taxon>Pseudomonadati</taxon>
        <taxon>Thermodesulfobacteriota</taxon>
        <taxon>Desulfuromonadia</taxon>
        <taxon>Geobacterales</taxon>
        <taxon>Geobacteraceae</taxon>
        <taxon>Geoanaerobacter</taxon>
    </lineage>
</organism>
<dbReference type="CDD" id="cd00082">
    <property type="entry name" value="HisKA"/>
    <property type="match status" value="1"/>
</dbReference>
<dbReference type="InterPro" id="IPR003594">
    <property type="entry name" value="HATPase_dom"/>
</dbReference>
<evidence type="ECO:0000256" key="1">
    <source>
        <dbReference type="ARBA" id="ARBA00000085"/>
    </source>
</evidence>
<dbReference type="Gene3D" id="3.30.565.10">
    <property type="entry name" value="Histidine kinase-like ATPase, C-terminal domain"/>
    <property type="match status" value="1"/>
</dbReference>
<accession>A0AAW4KYH1</accession>
<dbReference type="CDD" id="cd00130">
    <property type="entry name" value="PAS"/>
    <property type="match status" value="1"/>
</dbReference>
<keyword evidence="5" id="KW-0472">Membrane</keyword>
<keyword evidence="5" id="KW-1133">Transmembrane helix</keyword>
<dbReference type="PROSITE" id="PS50110">
    <property type="entry name" value="RESPONSE_REGULATORY"/>
    <property type="match status" value="1"/>
</dbReference>
<feature type="transmembrane region" description="Helical" evidence="5">
    <location>
        <begin position="29"/>
        <end position="52"/>
    </location>
</feature>
<comment type="caution">
    <text evidence="9">The sequence shown here is derived from an EMBL/GenBank/DDBJ whole genome shotgun (WGS) entry which is preliminary data.</text>
</comment>
<evidence type="ECO:0000256" key="3">
    <source>
        <dbReference type="ARBA" id="ARBA00022553"/>
    </source>
</evidence>
<dbReference type="EC" id="2.7.13.3" evidence="2"/>
<dbReference type="InterPro" id="IPR005467">
    <property type="entry name" value="His_kinase_dom"/>
</dbReference>
<dbReference type="InterPro" id="IPR013656">
    <property type="entry name" value="PAS_4"/>
</dbReference>
<dbReference type="InterPro" id="IPR035965">
    <property type="entry name" value="PAS-like_dom_sf"/>
</dbReference>
<dbReference type="Gene3D" id="3.40.50.2300">
    <property type="match status" value="1"/>
</dbReference>
<dbReference type="SUPFAM" id="SSF55785">
    <property type="entry name" value="PYP-like sensor domain (PAS domain)"/>
    <property type="match status" value="1"/>
</dbReference>
<dbReference type="PRINTS" id="PR00344">
    <property type="entry name" value="BCTRLSENSOR"/>
</dbReference>
<proteinExistence type="predicted"/>
<evidence type="ECO:0000256" key="2">
    <source>
        <dbReference type="ARBA" id="ARBA00012438"/>
    </source>
</evidence>
<dbReference type="InterPro" id="IPR001789">
    <property type="entry name" value="Sig_transdc_resp-reg_receiver"/>
</dbReference>
<dbReference type="Pfam" id="PF00512">
    <property type="entry name" value="HisKA"/>
    <property type="match status" value="1"/>
</dbReference>
<dbReference type="InterPro" id="IPR036890">
    <property type="entry name" value="HATPase_C_sf"/>
</dbReference>
<dbReference type="SMART" id="SM00086">
    <property type="entry name" value="PAC"/>
    <property type="match status" value="1"/>
</dbReference>
<dbReference type="CDD" id="cd12914">
    <property type="entry name" value="PDC1_DGC_like"/>
    <property type="match status" value="1"/>
</dbReference>
<keyword evidence="3 4" id="KW-0597">Phosphoprotein</keyword>
<dbReference type="PROSITE" id="PS50113">
    <property type="entry name" value="PAC"/>
    <property type="match status" value="1"/>
</dbReference>
<gene>
    <name evidence="9" type="ORF">KI809_05120</name>
</gene>
<dbReference type="InterPro" id="IPR000014">
    <property type="entry name" value="PAS"/>
</dbReference>
<dbReference type="InterPro" id="IPR011006">
    <property type="entry name" value="CheY-like_superfamily"/>
</dbReference>
<feature type="transmembrane region" description="Helical" evidence="5">
    <location>
        <begin position="301"/>
        <end position="321"/>
    </location>
</feature>
<comment type="catalytic activity">
    <reaction evidence="1">
        <text>ATP + protein L-histidine = ADP + protein N-phospho-L-histidine.</text>
        <dbReference type="EC" id="2.7.13.3"/>
    </reaction>
</comment>
<dbReference type="SUPFAM" id="SSF47384">
    <property type="entry name" value="Homodimeric domain of signal transducing histidine kinase"/>
    <property type="match status" value="1"/>
</dbReference>
<dbReference type="NCBIfam" id="TIGR00229">
    <property type="entry name" value="sensory_box"/>
    <property type="match status" value="1"/>
</dbReference>
<dbReference type="Pfam" id="PF02518">
    <property type="entry name" value="HATPase_c"/>
    <property type="match status" value="1"/>
</dbReference>
<dbReference type="InterPro" id="IPR003661">
    <property type="entry name" value="HisK_dim/P_dom"/>
</dbReference>
<dbReference type="Pfam" id="PF08448">
    <property type="entry name" value="PAS_4"/>
    <property type="match status" value="1"/>
</dbReference>
<dbReference type="PANTHER" id="PTHR43065">
    <property type="entry name" value="SENSOR HISTIDINE KINASE"/>
    <property type="match status" value="1"/>
</dbReference>
<dbReference type="Proteomes" id="UP000811899">
    <property type="component" value="Unassembled WGS sequence"/>
</dbReference>
<sequence>MNESSNPTTTSNKPLHATLTSSERRNVPLWVGVLVIILVVGTWTAWNAYVSYSNVMQQEYRLLEVRAREREARISGALRSVNLMMGSIIVDLHDHPGMSVEDQTDLLKGYLRQLPEIRSLLITDANGRIRVHTKDEKAVGFDAADREYFTVHKNAPEKDDYHISIPFKTRSGIIATTQSRAIRDSNGRFIGVVAATLESSFFDDALKLNVFEPGVQSLLINLNGDILNIVPSSSLIGKNLKGGIAYTEHIQSGQPTTRHRNKVKLEQVVKMSIFHNVPKSPLAVIVSRDYDSVIAEWRQSIYAHIAGFLLLTATTIFFFRLSGRRQSALVQVQQQIAEREAELRTIIETEPECVKQLAEDGTLLNMNRAGLDMIEADSLEQVRGQNVSQLILPAYRDDFMALTRKVFTGESGSLAFEVQGLKGGHCWLETHAVPLRNSQNQIVSLLSITRDITEHKKAEENRLRLEKQLLHAQKMESLGVLAGGIAHDFNNILTSVLGNTELALMRLDSDSPVTEHLRRIEKSSLRAAELAKQMLAYSGKGRFVVDSLDINHLVEETVKSLEGSLSGSAIRLNLTRPLKPVLADANQIRQVIVNLTINAAEAISDTQGVITITTAQAMYDSGFLQDLWINTGLPANTYVSIEVSDTGCGMDTETLAKIFDPFFTTKFTGRGLGMAAVLGIVRGHKGTINVKSEVGKGTTFTVLLPASTETAIIVESVEAPVAATNETKTVLLVDDEESVRDLGTQMLKMLGYETITASNGLEAVELYKRHSNTIDFVILDLTMPIMGGEQAYSQLQAINPAVKVIISSGYSEHDVANLFTGKEIAGVLQKPFSSTNLRAAIKLLT</sequence>
<dbReference type="EMBL" id="JAHCVJ010000001">
    <property type="protein sequence ID" value="MBT0663678.1"/>
    <property type="molecule type" value="Genomic_DNA"/>
</dbReference>
<dbReference type="InterPro" id="IPR001610">
    <property type="entry name" value="PAC"/>
</dbReference>
<dbReference type="Gene3D" id="1.10.287.130">
    <property type="match status" value="1"/>
</dbReference>
<dbReference type="SMART" id="SM00387">
    <property type="entry name" value="HATPase_c"/>
    <property type="match status" value="1"/>
</dbReference>
<dbReference type="SMART" id="SM00448">
    <property type="entry name" value="REC"/>
    <property type="match status" value="1"/>
</dbReference>
<evidence type="ECO:0000259" key="6">
    <source>
        <dbReference type="PROSITE" id="PS50109"/>
    </source>
</evidence>
<evidence type="ECO:0000313" key="9">
    <source>
        <dbReference type="EMBL" id="MBT0663678.1"/>
    </source>
</evidence>
<protein>
    <recommendedName>
        <fullName evidence="2">histidine kinase</fullName>
        <ecNumber evidence="2">2.7.13.3</ecNumber>
    </recommendedName>
</protein>
<dbReference type="InterPro" id="IPR004358">
    <property type="entry name" value="Sig_transdc_His_kin-like_C"/>
</dbReference>
<feature type="domain" description="Histidine kinase" evidence="6">
    <location>
        <begin position="484"/>
        <end position="708"/>
    </location>
</feature>
<keyword evidence="5" id="KW-0812">Transmembrane</keyword>
<dbReference type="SUPFAM" id="SSF55874">
    <property type="entry name" value="ATPase domain of HSP90 chaperone/DNA topoisomerase II/histidine kinase"/>
    <property type="match status" value="1"/>
</dbReference>
<dbReference type="GO" id="GO:0000155">
    <property type="term" value="F:phosphorelay sensor kinase activity"/>
    <property type="evidence" value="ECO:0007669"/>
    <property type="project" value="InterPro"/>
</dbReference>
<dbReference type="RefSeq" id="WP_214170398.1">
    <property type="nucleotide sequence ID" value="NZ_JAHCVJ010000001.1"/>
</dbReference>
<dbReference type="SMART" id="SM00388">
    <property type="entry name" value="HisKA"/>
    <property type="match status" value="1"/>
</dbReference>
<dbReference type="InterPro" id="IPR036097">
    <property type="entry name" value="HisK_dim/P_sf"/>
</dbReference>
<keyword evidence="10" id="KW-1185">Reference proteome</keyword>
<evidence type="ECO:0000259" key="7">
    <source>
        <dbReference type="PROSITE" id="PS50110"/>
    </source>
</evidence>